<evidence type="ECO:0008006" key="4">
    <source>
        <dbReference type="Google" id="ProtNLM"/>
    </source>
</evidence>
<dbReference type="AlphaFoldDB" id="A0A371CWB9"/>
<name>A0A371CWB9_9APHY</name>
<evidence type="ECO:0000313" key="3">
    <source>
        <dbReference type="Proteomes" id="UP000256964"/>
    </source>
</evidence>
<keyword evidence="3" id="KW-1185">Reference proteome</keyword>
<feature type="transmembrane region" description="Helical" evidence="1">
    <location>
        <begin position="217"/>
        <end position="236"/>
    </location>
</feature>
<feature type="transmembrane region" description="Helical" evidence="1">
    <location>
        <begin position="156"/>
        <end position="179"/>
    </location>
</feature>
<feature type="transmembrane region" description="Helical" evidence="1">
    <location>
        <begin position="76"/>
        <end position="96"/>
    </location>
</feature>
<sequence length="370" mass="40939">MASASPSDAAAAAELQQLVQAIQDTHVSNICTGGTGRSNLYQVLSSFRGNRCLSFGVNSSHEVSFTLTTGAVRWRWYNGFNGTLTSAVFGEAMFLMRLYAAYQRSTAILIVIIILFLAEFVIGTVTAALVVSSFHVVPRPPNYPLPGCLFTPPKHVNLSLMVWAVAMGVTCVYFLLILYKFARNLSVRKNAGPSNVVPIWELQRISPVVFSFLRDSAFYFFLVFIGNTMNLVFELVFAGRAIIPMGTVWLMVIYALSASRLCLNTRGSLHRRRSEYELESGWHDIIELQDRSRSSGQRTNTNISAANITPGSTVILAKSEGRVGLHCGAMDLDAVDALEYTQSSYFRTREYEVEPWTVVGRKTSQVGRAI</sequence>
<organism evidence="2 3">
    <name type="scientific">Lentinus brumalis</name>
    <dbReference type="NCBI Taxonomy" id="2498619"/>
    <lineage>
        <taxon>Eukaryota</taxon>
        <taxon>Fungi</taxon>
        <taxon>Dikarya</taxon>
        <taxon>Basidiomycota</taxon>
        <taxon>Agaricomycotina</taxon>
        <taxon>Agaricomycetes</taxon>
        <taxon>Polyporales</taxon>
        <taxon>Polyporaceae</taxon>
        <taxon>Lentinus</taxon>
    </lineage>
</organism>
<reference evidence="2 3" key="1">
    <citation type="journal article" date="2018" name="Biotechnol. Biofuels">
        <title>Integrative visual omics of the white-rot fungus Polyporus brumalis exposes the biotechnological potential of its oxidative enzymes for delignifying raw plant biomass.</title>
        <authorList>
            <person name="Miyauchi S."/>
            <person name="Rancon A."/>
            <person name="Drula E."/>
            <person name="Hage H."/>
            <person name="Chaduli D."/>
            <person name="Favel A."/>
            <person name="Grisel S."/>
            <person name="Henrissat B."/>
            <person name="Herpoel-Gimbert I."/>
            <person name="Ruiz-Duenas F.J."/>
            <person name="Chevret D."/>
            <person name="Hainaut M."/>
            <person name="Lin J."/>
            <person name="Wang M."/>
            <person name="Pangilinan J."/>
            <person name="Lipzen A."/>
            <person name="Lesage-Meessen L."/>
            <person name="Navarro D."/>
            <person name="Riley R."/>
            <person name="Grigoriev I.V."/>
            <person name="Zhou S."/>
            <person name="Raouche S."/>
            <person name="Rosso M.N."/>
        </authorList>
    </citation>
    <scope>NUCLEOTIDE SEQUENCE [LARGE SCALE GENOMIC DNA]</scope>
    <source>
        <strain evidence="2 3">BRFM 1820</strain>
    </source>
</reference>
<keyword evidence="1" id="KW-0472">Membrane</keyword>
<evidence type="ECO:0000313" key="2">
    <source>
        <dbReference type="EMBL" id="RDX44565.1"/>
    </source>
</evidence>
<gene>
    <name evidence="2" type="ORF">OH76DRAFT_1421313</name>
</gene>
<dbReference type="EMBL" id="KZ857448">
    <property type="protein sequence ID" value="RDX44565.1"/>
    <property type="molecule type" value="Genomic_DNA"/>
</dbReference>
<feature type="transmembrane region" description="Helical" evidence="1">
    <location>
        <begin position="242"/>
        <end position="263"/>
    </location>
</feature>
<dbReference type="Proteomes" id="UP000256964">
    <property type="component" value="Unassembled WGS sequence"/>
</dbReference>
<proteinExistence type="predicted"/>
<keyword evidence="1" id="KW-1133">Transmembrane helix</keyword>
<protein>
    <recommendedName>
        <fullName evidence="4">Transmembrane protein</fullName>
    </recommendedName>
</protein>
<evidence type="ECO:0000256" key="1">
    <source>
        <dbReference type="SAM" id="Phobius"/>
    </source>
</evidence>
<feature type="transmembrane region" description="Helical" evidence="1">
    <location>
        <begin position="108"/>
        <end position="136"/>
    </location>
</feature>
<keyword evidence="1" id="KW-0812">Transmembrane</keyword>
<dbReference type="OrthoDB" id="2638860at2759"/>
<accession>A0A371CWB9</accession>